<dbReference type="InterPro" id="IPR018060">
    <property type="entry name" value="HTH_AraC"/>
</dbReference>
<comment type="caution">
    <text evidence="5">The sequence shown here is derived from an EMBL/GenBank/DDBJ whole genome shotgun (WGS) entry which is preliminary data.</text>
</comment>
<evidence type="ECO:0000256" key="3">
    <source>
        <dbReference type="ARBA" id="ARBA00023163"/>
    </source>
</evidence>
<dbReference type="PANTHER" id="PTHR43280:SF2">
    <property type="entry name" value="HTH-TYPE TRANSCRIPTIONAL REGULATOR EXSA"/>
    <property type="match status" value="1"/>
</dbReference>
<keyword evidence="2" id="KW-0238">DNA-binding</keyword>
<dbReference type="Pfam" id="PF12833">
    <property type="entry name" value="HTH_18"/>
    <property type="match status" value="1"/>
</dbReference>
<dbReference type="SUPFAM" id="SSF46689">
    <property type="entry name" value="Homeodomain-like"/>
    <property type="match status" value="1"/>
</dbReference>
<dbReference type="Gene3D" id="1.10.10.60">
    <property type="entry name" value="Homeodomain-like"/>
    <property type="match status" value="2"/>
</dbReference>
<evidence type="ECO:0000256" key="1">
    <source>
        <dbReference type="ARBA" id="ARBA00023015"/>
    </source>
</evidence>
<dbReference type="GO" id="GO:0003700">
    <property type="term" value="F:DNA-binding transcription factor activity"/>
    <property type="evidence" value="ECO:0007669"/>
    <property type="project" value="InterPro"/>
</dbReference>
<name>A0A401IQ29_9LACO</name>
<evidence type="ECO:0000313" key="5">
    <source>
        <dbReference type="EMBL" id="GBG93614.1"/>
    </source>
</evidence>
<dbReference type="PANTHER" id="PTHR43280">
    <property type="entry name" value="ARAC-FAMILY TRANSCRIPTIONAL REGULATOR"/>
    <property type="match status" value="1"/>
</dbReference>
<keyword evidence="3" id="KW-0804">Transcription</keyword>
<evidence type="ECO:0000256" key="2">
    <source>
        <dbReference type="ARBA" id="ARBA00023125"/>
    </source>
</evidence>
<dbReference type="EMBL" id="BFFP01000001">
    <property type="protein sequence ID" value="GBG93614.1"/>
    <property type="molecule type" value="Genomic_DNA"/>
</dbReference>
<gene>
    <name evidence="5" type="ORF">LFYK43_00730</name>
</gene>
<reference evidence="5 6" key="1">
    <citation type="journal article" date="2019" name="Int. J. Syst. Evol. Microbiol.">
        <title>Lactobacillus salitolerans sp. nov., a novel lactic acid bacterium isolated from spent mushroom substrates.</title>
        <authorList>
            <person name="Tohno M."/>
            <person name="Tanizawa Y."/>
            <person name="Kojima Y."/>
            <person name="Sakamoto M."/>
            <person name="Nakamura Y."/>
            <person name="Ohkuma M."/>
            <person name="Kobayashi H."/>
        </authorList>
    </citation>
    <scope>NUCLEOTIDE SEQUENCE [LARGE SCALE GENOMIC DNA]</scope>
    <source>
        <strain evidence="5 6">YK43</strain>
    </source>
</reference>
<feature type="domain" description="HTH araC/xylS-type" evidence="4">
    <location>
        <begin position="180"/>
        <end position="278"/>
    </location>
</feature>
<keyword evidence="6" id="KW-1185">Reference proteome</keyword>
<organism evidence="5 6">
    <name type="scientific">Ligilactobacillus salitolerans</name>
    <dbReference type="NCBI Taxonomy" id="1808352"/>
    <lineage>
        <taxon>Bacteria</taxon>
        <taxon>Bacillati</taxon>
        <taxon>Bacillota</taxon>
        <taxon>Bacilli</taxon>
        <taxon>Lactobacillales</taxon>
        <taxon>Lactobacillaceae</taxon>
        <taxon>Ligilactobacillus</taxon>
    </lineage>
</organism>
<dbReference type="Proteomes" id="UP000286848">
    <property type="component" value="Unassembled WGS sequence"/>
</dbReference>
<proteinExistence type="predicted"/>
<evidence type="ECO:0000259" key="4">
    <source>
        <dbReference type="PROSITE" id="PS01124"/>
    </source>
</evidence>
<dbReference type="GO" id="GO:0043565">
    <property type="term" value="F:sequence-specific DNA binding"/>
    <property type="evidence" value="ECO:0007669"/>
    <property type="project" value="InterPro"/>
</dbReference>
<dbReference type="RefSeq" id="WP_124974297.1">
    <property type="nucleotide sequence ID" value="NZ_BFFP01000001.1"/>
</dbReference>
<protein>
    <recommendedName>
        <fullName evidence="4">HTH araC/xylS-type domain-containing protein</fullName>
    </recommendedName>
</protein>
<dbReference type="OrthoDB" id="9778008at2"/>
<dbReference type="AlphaFoldDB" id="A0A401IQ29"/>
<evidence type="ECO:0000313" key="6">
    <source>
        <dbReference type="Proteomes" id="UP000286848"/>
    </source>
</evidence>
<dbReference type="PROSITE" id="PS00041">
    <property type="entry name" value="HTH_ARAC_FAMILY_1"/>
    <property type="match status" value="1"/>
</dbReference>
<dbReference type="InterPro" id="IPR018062">
    <property type="entry name" value="HTH_AraC-typ_CS"/>
</dbReference>
<dbReference type="PROSITE" id="PS01124">
    <property type="entry name" value="HTH_ARAC_FAMILY_2"/>
    <property type="match status" value="1"/>
</dbReference>
<keyword evidence="1" id="KW-0805">Transcription regulation</keyword>
<sequence>MPQKDRYKDRIVNIDFTTDGCLKDLPCENNYTLALITSGFFTGTLNGIVFKCKAPCLLCLTKQDTLKIQQEQEVVVPIIQFDQEFLATLRVSEQRYLVSQKPSLKAGMQLFRRDGRVEMQGIYQLSPQIYPKVLRDFFVAGSEVLVQSDEFWVCRIKENLIETLFAVFELIKATADTPINKTLSYIAANYAQKITLSELTDCSFLNRDSLNKEFRERFGCTAMGYLTRYRIKIAKELLTHTGLSLNEIAYATGFAYDTYFIRQFKKCEQQNPTAYREQSRKLAAYQ</sequence>
<dbReference type="InterPro" id="IPR009057">
    <property type="entry name" value="Homeodomain-like_sf"/>
</dbReference>
<dbReference type="SMART" id="SM00342">
    <property type="entry name" value="HTH_ARAC"/>
    <property type="match status" value="1"/>
</dbReference>
<accession>A0A401IQ29</accession>